<gene>
    <name evidence="1" type="ORF">NEZAVI_LOCUS1100</name>
</gene>
<accession>A0A9P0GVV3</accession>
<dbReference type="EMBL" id="OV725077">
    <property type="protein sequence ID" value="CAH1389774.1"/>
    <property type="molecule type" value="Genomic_DNA"/>
</dbReference>
<reference evidence="1" key="1">
    <citation type="submission" date="2022-01" db="EMBL/GenBank/DDBJ databases">
        <authorList>
            <person name="King R."/>
        </authorList>
    </citation>
    <scope>NUCLEOTIDE SEQUENCE</scope>
</reference>
<sequence length="37" mass="4417">MQQPVHRRQLHRLWCSKFLDDSTNWNAAMFTNIAAKT</sequence>
<protein>
    <submittedName>
        <fullName evidence="1">Uncharacterized protein</fullName>
    </submittedName>
</protein>
<keyword evidence="2" id="KW-1185">Reference proteome</keyword>
<evidence type="ECO:0000313" key="1">
    <source>
        <dbReference type="EMBL" id="CAH1389774.1"/>
    </source>
</evidence>
<name>A0A9P0GVV3_NEZVI</name>
<dbReference type="Proteomes" id="UP001152798">
    <property type="component" value="Chromosome 1"/>
</dbReference>
<dbReference type="AlphaFoldDB" id="A0A9P0GVV3"/>
<evidence type="ECO:0000313" key="2">
    <source>
        <dbReference type="Proteomes" id="UP001152798"/>
    </source>
</evidence>
<proteinExistence type="predicted"/>
<organism evidence="1 2">
    <name type="scientific">Nezara viridula</name>
    <name type="common">Southern green stink bug</name>
    <name type="synonym">Cimex viridulus</name>
    <dbReference type="NCBI Taxonomy" id="85310"/>
    <lineage>
        <taxon>Eukaryota</taxon>
        <taxon>Metazoa</taxon>
        <taxon>Ecdysozoa</taxon>
        <taxon>Arthropoda</taxon>
        <taxon>Hexapoda</taxon>
        <taxon>Insecta</taxon>
        <taxon>Pterygota</taxon>
        <taxon>Neoptera</taxon>
        <taxon>Paraneoptera</taxon>
        <taxon>Hemiptera</taxon>
        <taxon>Heteroptera</taxon>
        <taxon>Panheteroptera</taxon>
        <taxon>Pentatomomorpha</taxon>
        <taxon>Pentatomoidea</taxon>
        <taxon>Pentatomidae</taxon>
        <taxon>Pentatominae</taxon>
        <taxon>Nezara</taxon>
    </lineage>
</organism>